<dbReference type="PATRIC" id="fig|1069642.3.peg.681"/>
<dbReference type="Pfam" id="PF00254">
    <property type="entry name" value="FKBP_C"/>
    <property type="match status" value="1"/>
</dbReference>
<dbReference type="KEGG" id="bbat:Bdt_0688"/>
<reference evidence="12 13" key="1">
    <citation type="journal article" date="2012" name="BMC Genomics">
        <title>Genome analysis of a simultaneously predatory and prey-independent, novel Bdellovibrio bacteriovorus from the River Tiber, supports in silico predictions of both ancient and recent lateral gene transfer from diverse bacteria.</title>
        <authorList>
            <person name="Hobley L."/>
            <person name="Lerner T.R."/>
            <person name="Williams L.E."/>
            <person name="Lambert C."/>
            <person name="Till R."/>
            <person name="Milner D.S."/>
            <person name="Basford S.M."/>
            <person name="Capeness M.J."/>
            <person name="Fenton A.K."/>
            <person name="Atterbury R.J."/>
            <person name="Harris M.A."/>
            <person name="Sockett R.E."/>
        </authorList>
    </citation>
    <scope>NUCLEOTIDE SEQUENCE [LARGE SCALE GENOMIC DNA]</scope>
    <source>
        <strain evidence="12 13">Tiberius</strain>
    </source>
</reference>
<dbReference type="AlphaFoldDB" id="K7YUQ9"/>
<dbReference type="InterPro" id="IPR046357">
    <property type="entry name" value="PPIase_dom_sf"/>
</dbReference>
<dbReference type="STRING" id="1069642.Bdt_0688"/>
<feature type="domain" description="PPIase FKBP-type" evidence="11">
    <location>
        <begin position="1"/>
        <end position="66"/>
    </location>
</feature>
<dbReference type="SUPFAM" id="SSF54534">
    <property type="entry name" value="FKBP-like"/>
    <property type="match status" value="1"/>
</dbReference>
<name>K7YUQ9_BDEBC</name>
<gene>
    <name evidence="12" type="primary">slyD</name>
    <name evidence="12" type="ORF">Bdt_0688</name>
</gene>
<keyword evidence="6" id="KW-0143">Chaperone</keyword>
<evidence type="ECO:0000256" key="10">
    <source>
        <dbReference type="RuleBase" id="RU003915"/>
    </source>
</evidence>
<comment type="similarity">
    <text evidence="3 10">Belongs to the FKBP-type PPIase family.</text>
</comment>
<dbReference type="RefSeq" id="WP_015089871.1">
    <property type="nucleotide sequence ID" value="NC_019567.1"/>
</dbReference>
<evidence type="ECO:0000313" key="12">
    <source>
        <dbReference type="EMBL" id="AFY00395.1"/>
    </source>
</evidence>
<evidence type="ECO:0000256" key="4">
    <source>
        <dbReference type="ARBA" id="ARBA00022490"/>
    </source>
</evidence>
<dbReference type="EC" id="5.2.1.8" evidence="10"/>
<evidence type="ECO:0000256" key="6">
    <source>
        <dbReference type="ARBA" id="ARBA00023186"/>
    </source>
</evidence>
<evidence type="ECO:0000256" key="7">
    <source>
        <dbReference type="ARBA" id="ARBA00023235"/>
    </source>
</evidence>
<accession>K7YUQ9</accession>
<evidence type="ECO:0000256" key="5">
    <source>
        <dbReference type="ARBA" id="ARBA00023110"/>
    </source>
</evidence>
<organism evidence="12 13">
    <name type="scientific">Bdellovibrio bacteriovorus str. Tiberius</name>
    <dbReference type="NCBI Taxonomy" id="1069642"/>
    <lineage>
        <taxon>Bacteria</taxon>
        <taxon>Pseudomonadati</taxon>
        <taxon>Bdellovibrionota</taxon>
        <taxon>Bdellovibrionia</taxon>
        <taxon>Bdellovibrionales</taxon>
        <taxon>Pseudobdellovibrionaceae</taxon>
        <taxon>Bdellovibrio</taxon>
    </lineage>
</organism>
<dbReference type="InterPro" id="IPR001179">
    <property type="entry name" value="PPIase_FKBP_dom"/>
</dbReference>
<dbReference type="HOGENOM" id="CLU_098197_1_1_7"/>
<dbReference type="Proteomes" id="UP000010074">
    <property type="component" value="Chromosome"/>
</dbReference>
<evidence type="ECO:0000256" key="9">
    <source>
        <dbReference type="PROSITE-ProRule" id="PRU00277"/>
    </source>
</evidence>
<dbReference type="GO" id="GO:0003755">
    <property type="term" value="F:peptidyl-prolyl cis-trans isomerase activity"/>
    <property type="evidence" value="ECO:0007669"/>
    <property type="project" value="UniProtKB-UniRule"/>
</dbReference>
<evidence type="ECO:0000256" key="3">
    <source>
        <dbReference type="ARBA" id="ARBA00006577"/>
    </source>
</evidence>
<evidence type="ECO:0000256" key="1">
    <source>
        <dbReference type="ARBA" id="ARBA00000971"/>
    </source>
</evidence>
<evidence type="ECO:0000259" key="11">
    <source>
        <dbReference type="PROSITE" id="PS50059"/>
    </source>
</evidence>
<keyword evidence="5 9" id="KW-0697">Rotamase</keyword>
<keyword evidence="4" id="KW-0963">Cytoplasm</keyword>
<comment type="function">
    <text evidence="8">Also involved in hydrogenase metallocenter assembly, probably by participating in the nickel insertion step. This function in hydrogenase biosynthesis requires chaperone activity and the presence of the metal-binding domain, but not PPIase activity.</text>
</comment>
<evidence type="ECO:0000313" key="13">
    <source>
        <dbReference type="Proteomes" id="UP000010074"/>
    </source>
</evidence>
<dbReference type="GO" id="GO:0005737">
    <property type="term" value="C:cytoplasm"/>
    <property type="evidence" value="ECO:0007669"/>
    <property type="project" value="UniProtKB-SubCell"/>
</dbReference>
<evidence type="ECO:0000256" key="8">
    <source>
        <dbReference type="ARBA" id="ARBA00037071"/>
    </source>
</evidence>
<dbReference type="PANTHER" id="PTHR47861:SF3">
    <property type="entry name" value="FKBP-TYPE PEPTIDYL-PROLYL CIS-TRANS ISOMERASE SLYD"/>
    <property type="match status" value="1"/>
</dbReference>
<proteinExistence type="inferred from homology"/>
<protein>
    <recommendedName>
        <fullName evidence="10">Peptidyl-prolyl cis-trans isomerase</fullName>
        <ecNumber evidence="10">5.2.1.8</ecNumber>
    </recommendedName>
</protein>
<dbReference type="PROSITE" id="PS50059">
    <property type="entry name" value="FKBP_PPIASE"/>
    <property type="match status" value="1"/>
</dbReference>
<comment type="catalytic activity">
    <reaction evidence="1 9 10">
        <text>[protein]-peptidylproline (omega=180) = [protein]-peptidylproline (omega=0)</text>
        <dbReference type="Rhea" id="RHEA:16237"/>
        <dbReference type="Rhea" id="RHEA-COMP:10747"/>
        <dbReference type="Rhea" id="RHEA-COMP:10748"/>
        <dbReference type="ChEBI" id="CHEBI:83833"/>
        <dbReference type="ChEBI" id="CHEBI:83834"/>
        <dbReference type="EC" id="5.2.1.8"/>
    </reaction>
</comment>
<evidence type="ECO:0000256" key="2">
    <source>
        <dbReference type="ARBA" id="ARBA00004496"/>
    </source>
</evidence>
<keyword evidence="7 9" id="KW-0413">Isomerase</keyword>
<dbReference type="OrthoDB" id="3173132at2"/>
<comment type="subcellular location">
    <subcellularLocation>
        <location evidence="2">Cytoplasm</location>
    </subcellularLocation>
</comment>
<dbReference type="GO" id="GO:0042026">
    <property type="term" value="P:protein refolding"/>
    <property type="evidence" value="ECO:0007669"/>
    <property type="project" value="UniProtKB-ARBA"/>
</dbReference>
<dbReference type="PANTHER" id="PTHR47861">
    <property type="entry name" value="FKBP-TYPE PEPTIDYL-PROLYL CIS-TRANS ISOMERASE SLYD"/>
    <property type="match status" value="1"/>
</dbReference>
<dbReference type="Gene3D" id="3.10.50.40">
    <property type="match status" value="1"/>
</dbReference>
<dbReference type="EMBL" id="CP002930">
    <property type="protein sequence ID" value="AFY00395.1"/>
    <property type="molecule type" value="Genomic_DNA"/>
</dbReference>
<sequence>MNVQIVSFHCVLKNKLGKVISSTYNRDVLTSLNGAEDQLQALSKGLTNIRKGEKRQIAVRAEEAYGYYDTSKVLEISRDSLVGGRKLRLGESVIFAREGHKAEKFRVTKLSPDQITLDGNHPLAGQDLIFEIEALEVREATPEEIRESLPDEDDGMTLH</sequence>